<dbReference type="GO" id="GO:0015031">
    <property type="term" value="P:protein transport"/>
    <property type="evidence" value="ECO:0007669"/>
    <property type="project" value="UniProtKB-KW"/>
</dbReference>
<dbReference type="EMBL" id="CP118375">
    <property type="protein sequence ID" value="WFD42854.1"/>
    <property type="molecule type" value="Genomic_DNA"/>
</dbReference>
<dbReference type="GO" id="GO:0000822">
    <property type="term" value="F:inositol hexakisphosphate binding"/>
    <property type="evidence" value="ECO:0007669"/>
    <property type="project" value="TreeGrafter"/>
</dbReference>
<name>A0AAF0JDY3_9BASI</name>
<dbReference type="InterPro" id="IPR012476">
    <property type="entry name" value="GLE1"/>
</dbReference>
<dbReference type="AlphaFoldDB" id="A0AAF0JDY3"/>
<dbReference type="GO" id="GO:0005737">
    <property type="term" value="C:cytoplasm"/>
    <property type="evidence" value="ECO:0007669"/>
    <property type="project" value="TreeGrafter"/>
</dbReference>
<evidence type="ECO:0000256" key="1">
    <source>
        <dbReference type="ARBA" id="ARBA00004567"/>
    </source>
</evidence>
<evidence type="ECO:0000256" key="5">
    <source>
        <dbReference type="ARBA" id="ARBA00022927"/>
    </source>
</evidence>
<dbReference type="GO" id="GO:0016973">
    <property type="term" value="P:poly(A)+ mRNA export from nucleus"/>
    <property type="evidence" value="ECO:0007669"/>
    <property type="project" value="InterPro"/>
</dbReference>
<evidence type="ECO:0000256" key="4">
    <source>
        <dbReference type="ARBA" id="ARBA00022816"/>
    </source>
</evidence>
<keyword evidence="7" id="KW-0906">Nuclear pore complex</keyword>
<evidence type="ECO:0000256" key="2">
    <source>
        <dbReference type="ARBA" id="ARBA00011056"/>
    </source>
</evidence>
<keyword evidence="3" id="KW-0813">Transport</keyword>
<comment type="subcellular location">
    <subcellularLocation>
        <location evidence="1">Nucleus</location>
        <location evidence="1">Nuclear pore complex</location>
    </subcellularLocation>
</comment>
<feature type="region of interest" description="Disordered" evidence="11">
    <location>
        <begin position="180"/>
        <end position="202"/>
    </location>
</feature>
<dbReference type="Gene3D" id="1.25.40.510">
    <property type="entry name" value="GLE1-like"/>
    <property type="match status" value="1"/>
</dbReference>
<evidence type="ECO:0000256" key="7">
    <source>
        <dbReference type="ARBA" id="ARBA00023132"/>
    </source>
</evidence>
<evidence type="ECO:0000256" key="10">
    <source>
        <dbReference type="ARBA" id="ARBA00029983"/>
    </source>
</evidence>
<evidence type="ECO:0000256" key="9">
    <source>
        <dbReference type="ARBA" id="ARBA00026227"/>
    </source>
</evidence>
<dbReference type="GO" id="GO:0005543">
    <property type="term" value="F:phospholipid binding"/>
    <property type="evidence" value="ECO:0007669"/>
    <property type="project" value="TreeGrafter"/>
</dbReference>
<evidence type="ECO:0000256" key="6">
    <source>
        <dbReference type="ARBA" id="ARBA00023010"/>
    </source>
</evidence>
<evidence type="ECO:0000313" key="13">
    <source>
        <dbReference type="Proteomes" id="UP001214628"/>
    </source>
</evidence>
<feature type="compositionally biased region" description="Basic and acidic residues" evidence="11">
    <location>
        <begin position="192"/>
        <end position="202"/>
    </location>
</feature>
<evidence type="ECO:0000256" key="3">
    <source>
        <dbReference type="ARBA" id="ARBA00022448"/>
    </source>
</evidence>
<sequence>MVASLSTQMMGPAATEGRDDAPRMANVARRRPTGRYVYDSSDEDSDEDPVSWRKVPSQAPARYTTEDFDSLDELEAHVDQSADLDAVRLANELDPWELWEASCRRKAWHPIRHRDEARRRSKSSVARSDDHSVQEIASLLSSFQLQQKENERIERESFNQRNSVLWDGIEQAIRDAERRAASEAEQLSNARKKQEQAELEAKQAREKELARIEAEKQAAAQEEARVKAKQKEDEQLAKEQKKFNAMRGGKHLWPVCKEEYKHWQAEMNIIKTEILPTIASNQAWRKQCFAAKRIITPKIGQLTNTKSEIQRITTAIHNVLYEAKNAPDQSARRYLYYWMMNHLVKCLIRQAEQEVAARQDTAYPLARVVLGLILLGHSALGDVFMARLVKKCPFVLGYVPEKPNDCDDTTYRKYLGFRTDQEESTQMYVSRLTGIAALYFACLQTSLTSIASCIELPPDTSLEKLSKDVPLMLQPSRLWIWQVRGCTPPVAQYWLFPSLWCTFLEIAGVAVQQRYKRQASKLSSLILDQGIRNQQLGPPNATKDNEILHAARVRLQLMLEAWRSTNSLVGYASQGRDME</sequence>
<protein>
    <recommendedName>
        <fullName evidence="9">mRNA export factor GLE1</fullName>
    </recommendedName>
    <alternativeName>
        <fullName evidence="10">Nucleoporin GLE1</fullName>
    </alternativeName>
</protein>
<comment type="similarity">
    <text evidence="2">Belongs to the GLE1 family.</text>
</comment>
<dbReference type="GO" id="GO:0031369">
    <property type="term" value="F:translation initiation factor binding"/>
    <property type="evidence" value="ECO:0007669"/>
    <property type="project" value="TreeGrafter"/>
</dbReference>
<dbReference type="Pfam" id="PF07817">
    <property type="entry name" value="GLE1"/>
    <property type="match status" value="1"/>
</dbReference>
<dbReference type="PANTHER" id="PTHR12960:SF0">
    <property type="entry name" value="MRNA EXPORT FACTOR GLE1"/>
    <property type="match status" value="1"/>
</dbReference>
<evidence type="ECO:0000313" key="12">
    <source>
        <dbReference type="EMBL" id="WFD42854.1"/>
    </source>
</evidence>
<dbReference type="InterPro" id="IPR038506">
    <property type="entry name" value="GLE1-like_sf"/>
</dbReference>
<keyword evidence="8" id="KW-0539">Nucleus</keyword>
<keyword evidence="6" id="KW-0811">Translocation</keyword>
<dbReference type="GO" id="GO:0044614">
    <property type="term" value="C:nuclear pore cytoplasmic filaments"/>
    <property type="evidence" value="ECO:0007669"/>
    <property type="project" value="TreeGrafter"/>
</dbReference>
<keyword evidence="4" id="KW-0509">mRNA transport</keyword>
<dbReference type="Proteomes" id="UP001214628">
    <property type="component" value="Chromosome 1"/>
</dbReference>
<organism evidence="12 13">
    <name type="scientific">Malassezia psittaci</name>
    <dbReference type="NCBI Taxonomy" id="1821823"/>
    <lineage>
        <taxon>Eukaryota</taxon>
        <taxon>Fungi</taxon>
        <taxon>Dikarya</taxon>
        <taxon>Basidiomycota</taxon>
        <taxon>Ustilaginomycotina</taxon>
        <taxon>Malasseziomycetes</taxon>
        <taxon>Malasseziales</taxon>
        <taxon>Malasseziaceae</taxon>
        <taxon>Malassezia</taxon>
    </lineage>
</organism>
<keyword evidence="13" id="KW-1185">Reference proteome</keyword>
<reference evidence="12" key="1">
    <citation type="submission" date="2023-02" db="EMBL/GenBank/DDBJ databases">
        <title>Mating type loci evolution in Malassezia.</title>
        <authorList>
            <person name="Coelho M.A."/>
        </authorList>
    </citation>
    <scope>NUCLEOTIDE SEQUENCE</scope>
    <source>
        <strain evidence="12">CBS 14136</strain>
    </source>
</reference>
<keyword evidence="5" id="KW-0653">Protein transport</keyword>
<feature type="region of interest" description="Disordered" evidence="11">
    <location>
        <begin position="1"/>
        <end position="63"/>
    </location>
</feature>
<feature type="compositionally biased region" description="Acidic residues" evidence="11">
    <location>
        <begin position="40"/>
        <end position="49"/>
    </location>
</feature>
<accession>A0AAF0JDY3</accession>
<evidence type="ECO:0000256" key="8">
    <source>
        <dbReference type="ARBA" id="ARBA00023242"/>
    </source>
</evidence>
<dbReference type="PANTHER" id="PTHR12960">
    <property type="entry name" value="GLE-1-RELATED"/>
    <property type="match status" value="1"/>
</dbReference>
<evidence type="ECO:0000256" key="11">
    <source>
        <dbReference type="SAM" id="MobiDB-lite"/>
    </source>
</evidence>
<gene>
    <name evidence="12" type="primary">GLE1</name>
    <name evidence="12" type="ORF">MPSI1_001504</name>
</gene>
<proteinExistence type="inferred from homology"/>